<evidence type="ECO:0000313" key="3">
    <source>
        <dbReference type="Proteomes" id="UP000789572"/>
    </source>
</evidence>
<organism evidence="2 3">
    <name type="scientific">Paraglomus occultum</name>
    <dbReference type="NCBI Taxonomy" id="144539"/>
    <lineage>
        <taxon>Eukaryota</taxon>
        <taxon>Fungi</taxon>
        <taxon>Fungi incertae sedis</taxon>
        <taxon>Mucoromycota</taxon>
        <taxon>Glomeromycotina</taxon>
        <taxon>Glomeromycetes</taxon>
        <taxon>Paraglomerales</taxon>
        <taxon>Paraglomeraceae</taxon>
        <taxon>Paraglomus</taxon>
    </lineage>
</organism>
<name>A0A9N9E124_9GLOM</name>
<evidence type="ECO:0000313" key="2">
    <source>
        <dbReference type="EMBL" id="CAG8660820.1"/>
    </source>
</evidence>
<dbReference type="OrthoDB" id="2410574at2759"/>
<feature type="region of interest" description="Disordered" evidence="1">
    <location>
        <begin position="35"/>
        <end position="58"/>
    </location>
</feature>
<gene>
    <name evidence="2" type="ORF">POCULU_LOCUS10450</name>
</gene>
<reference evidence="2" key="1">
    <citation type="submission" date="2021-06" db="EMBL/GenBank/DDBJ databases">
        <authorList>
            <person name="Kallberg Y."/>
            <person name="Tangrot J."/>
            <person name="Rosling A."/>
        </authorList>
    </citation>
    <scope>NUCLEOTIDE SEQUENCE</scope>
    <source>
        <strain evidence="2">IA702</strain>
    </source>
</reference>
<dbReference type="AlphaFoldDB" id="A0A9N9E124"/>
<accession>A0A9N9E124</accession>
<feature type="non-terminal residue" evidence="2">
    <location>
        <position position="1"/>
    </location>
</feature>
<comment type="caution">
    <text evidence="2">The sequence shown here is derived from an EMBL/GenBank/DDBJ whole genome shotgun (WGS) entry which is preliminary data.</text>
</comment>
<protein>
    <submittedName>
        <fullName evidence="2">6916_t:CDS:1</fullName>
    </submittedName>
</protein>
<feature type="non-terminal residue" evidence="2">
    <location>
        <position position="134"/>
    </location>
</feature>
<keyword evidence="3" id="KW-1185">Reference proteome</keyword>
<evidence type="ECO:0000256" key="1">
    <source>
        <dbReference type="SAM" id="MobiDB-lite"/>
    </source>
</evidence>
<dbReference type="Proteomes" id="UP000789572">
    <property type="component" value="Unassembled WGS sequence"/>
</dbReference>
<dbReference type="EMBL" id="CAJVPJ010005363">
    <property type="protein sequence ID" value="CAG8660820.1"/>
    <property type="molecule type" value="Genomic_DNA"/>
</dbReference>
<sequence length="134" mass="15674">SLTIPSPKSLMLHRQLLYFENNTLEIQPVAELSAVTSGRQSKRQLEDDNSDNGDINKQHRDWSHVKMFALIEVNKFKDVHYGSFKKRWARLVEDYKLFLDNNKKTGAEPIELTMKRKCGKFKDDPVFNPVYDTE</sequence>
<proteinExistence type="predicted"/>